<dbReference type="PRINTS" id="PR00110">
    <property type="entry name" value="ALPHAAMYLASE"/>
</dbReference>
<dbReference type="PANTHER" id="PTHR10357">
    <property type="entry name" value="ALPHA-AMYLASE FAMILY MEMBER"/>
    <property type="match status" value="1"/>
</dbReference>
<dbReference type="Gene3D" id="2.60.40.1180">
    <property type="entry name" value="Golgi alpha-mannosidase II"/>
    <property type="match status" value="1"/>
</dbReference>
<evidence type="ECO:0000259" key="13">
    <source>
        <dbReference type="PROSITE" id="PS51166"/>
    </source>
</evidence>
<keyword evidence="9" id="KW-1015">Disulfide bond</keyword>
<feature type="domain" description="CBM20" evidence="13">
    <location>
        <begin position="603"/>
        <end position="710"/>
    </location>
</feature>
<dbReference type="InterPro" id="IPR002044">
    <property type="entry name" value="CBM20"/>
</dbReference>
<dbReference type="Pfam" id="PF02806">
    <property type="entry name" value="Alpha-amylase_C"/>
    <property type="match status" value="1"/>
</dbReference>
<dbReference type="Pfam" id="PF00686">
    <property type="entry name" value="CBM_20"/>
    <property type="match status" value="1"/>
</dbReference>
<evidence type="ECO:0000256" key="1">
    <source>
        <dbReference type="ARBA" id="ARBA00000390"/>
    </source>
</evidence>
<dbReference type="Proteomes" id="UP000001517">
    <property type="component" value="Chromosome"/>
</dbReference>
<evidence type="ECO:0000256" key="9">
    <source>
        <dbReference type="ARBA" id="ARBA00023157"/>
    </source>
</evidence>
<dbReference type="Pfam" id="PF00128">
    <property type="entry name" value="Alpha-amylase"/>
    <property type="match status" value="1"/>
</dbReference>
<evidence type="ECO:0000256" key="6">
    <source>
        <dbReference type="ARBA" id="ARBA00022723"/>
    </source>
</evidence>
<evidence type="ECO:0000256" key="4">
    <source>
        <dbReference type="ARBA" id="ARBA00012542"/>
    </source>
</evidence>
<dbReference type="PANTHER" id="PTHR10357:SF215">
    <property type="entry name" value="ALPHA-AMYLASE 1"/>
    <property type="match status" value="1"/>
</dbReference>
<dbReference type="GO" id="GO:0046872">
    <property type="term" value="F:metal ion binding"/>
    <property type="evidence" value="ECO:0007669"/>
    <property type="project" value="UniProtKB-KW"/>
</dbReference>
<comment type="similarity">
    <text evidence="3 11">Belongs to the glycosyl hydrolase 13 family.</text>
</comment>
<dbReference type="SMART" id="SM01065">
    <property type="entry name" value="CBM_2"/>
    <property type="match status" value="1"/>
</dbReference>
<name>A0AA36JX96_STRG3</name>
<dbReference type="Gene3D" id="2.60.40.10">
    <property type="entry name" value="Immunoglobulins"/>
    <property type="match status" value="2"/>
</dbReference>
<proteinExistence type="inferred from homology"/>
<evidence type="ECO:0000256" key="8">
    <source>
        <dbReference type="ARBA" id="ARBA00022837"/>
    </source>
</evidence>
<reference evidence="14 15" key="1">
    <citation type="journal article" date="2010" name="J. Bacteriol.">
        <title>Genome sequence of Streptococcus gallolyticus: insights into its adaptation to the bovine rumen and its ability to cause endocarditis.</title>
        <authorList>
            <person name="Rusniok C."/>
            <person name="Couve E."/>
            <person name="Da Cunha V."/>
            <person name="El Gana R."/>
            <person name="Zidane N."/>
            <person name="Bouchier C."/>
            <person name="Poyart C."/>
            <person name="Leclercq R."/>
            <person name="Trieu-Cuot P."/>
            <person name="Glaser P."/>
        </authorList>
    </citation>
    <scope>NUCLEOTIDE SEQUENCE [LARGE SCALE GENOMIC DNA]</scope>
    <source>
        <strain evidence="14 15">UCN34</strain>
    </source>
</reference>
<dbReference type="InterPro" id="IPR031319">
    <property type="entry name" value="A-amylase_C"/>
</dbReference>
<evidence type="ECO:0000256" key="2">
    <source>
        <dbReference type="ARBA" id="ARBA00001913"/>
    </source>
</evidence>
<comment type="catalytic activity">
    <reaction evidence="1">
        <text>Cyclizes part of a (1-&gt;4)-alpha-D-glucan chain by formation of a (1-&gt;4)-alpha-D-glucosidic bond.</text>
        <dbReference type="EC" id="2.4.1.19"/>
    </reaction>
</comment>
<evidence type="ECO:0000313" key="14">
    <source>
        <dbReference type="EMBL" id="CBI13249.1"/>
    </source>
</evidence>
<dbReference type="InterPro" id="IPR013783">
    <property type="entry name" value="Ig-like_fold"/>
</dbReference>
<dbReference type="SUPFAM" id="SSF51445">
    <property type="entry name" value="(Trans)glycosidases"/>
    <property type="match status" value="1"/>
</dbReference>
<evidence type="ECO:0000256" key="5">
    <source>
        <dbReference type="ARBA" id="ARBA00019944"/>
    </source>
</evidence>
<dbReference type="InterPro" id="IPR013780">
    <property type="entry name" value="Glyco_hydro_b"/>
</dbReference>
<dbReference type="CDD" id="cd00604">
    <property type="entry name" value="IPT_CGTD"/>
    <property type="match status" value="1"/>
</dbReference>
<evidence type="ECO:0000313" key="15">
    <source>
        <dbReference type="Proteomes" id="UP000001517"/>
    </source>
</evidence>
<dbReference type="CDD" id="cd11320">
    <property type="entry name" value="AmyAc_AmyMalt_CGTase_like"/>
    <property type="match status" value="1"/>
</dbReference>
<dbReference type="FunFam" id="2.60.40.10:FF:000552">
    <property type="entry name" value="Related to glucoamylase"/>
    <property type="match status" value="1"/>
</dbReference>
<dbReference type="RefSeq" id="WP_012961739.1">
    <property type="nucleotide sequence ID" value="NC_013798.1"/>
</dbReference>
<dbReference type="SUPFAM" id="SSF81296">
    <property type="entry name" value="E set domains"/>
    <property type="match status" value="1"/>
</dbReference>
<dbReference type="InterPro" id="IPR002909">
    <property type="entry name" value="IPT_dom"/>
</dbReference>
<dbReference type="InterPro" id="IPR006047">
    <property type="entry name" value="GH13_cat_dom"/>
</dbReference>
<dbReference type="GO" id="GO:2001070">
    <property type="term" value="F:starch binding"/>
    <property type="evidence" value="ECO:0007669"/>
    <property type="project" value="InterPro"/>
</dbReference>
<evidence type="ECO:0000256" key="3">
    <source>
        <dbReference type="ARBA" id="ARBA00008061"/>
    </source>
</evidence>
<feature type="chain" id="PRO_5041344015" description="Cyclomaltodextrin glucanotransferase" evidence="12">
    <location>
        <begin position="20"/>
        <end position="710"/>
    </location>
</feature>
<dbReference type="PROSITE" id="PS51166">
    <property type="entry name" value="CBM20"/>
    <property type="match status" value="1"/>
</dbReference>
<comment type="cofactor">
    <cofactor evidence="2">
        <name>Ca(2+)</name>
        <dbReference type="ChEBI" id="CHEBI:29108"/>
    </cofactor>
</comment>
<evidence type="ECO:0000256" key="7">
    <source>
        <dbReference type="ARBA" id="ARBA00022729"/>
    </source>
</evidence>
<dbReference type="SUPFAM" id="SSF49452">
    <property type="entry name" value="Starch-binding domain-like"/>
    <property type="match status" value="1"/>
</dbReference>
<dbReference type="EMBL" id="FN597254">
    <property type="protein sequence ID" value="CBI13249.1"/>
    <property type="molecule type" value="Genomic_DNA"/>
</dbReference>
<dbReference type="SMART" id="SM00632">
    <property type="entry name" value="Aamy_C"/>
    <property type="match status" value="1"/>
</dbReference>
<dbReference type="EC" id="2.4.1.19" evidence="4"/>
<dbReference type="InterPro" id="IPR006046">
    <property type="entry name" value="Alpha_amylase"/>
</dbReference>
<keyword evidence="7 12" id="KW-0732">Signal</keyword>
<feature type="signal peptide" evidence="12">
    <location>
        <begin position="1"/>
        <end position="19"/>
    </location>
</feature>
<sequence>MKKRILKFCLGAATLTALMTVPFSQNIVSAESYNSVSNKADFSSDVIYQIITDRFYDGDTTNNPTGDIFDQSNLRKYHGGDWKGIIEKIEDGYLTELGITAIWISSPVENITTLDPTSNSASYHGYWARDFFNTNSAFGSQDDFKELVSVAHQNNIKVVIDFAPNHTSTAEYTGYTFPEDGSLYKNGNLVGSFSNDVNNIFNHESWTDYSTYENGIYHSLYGLADLNNLNPTVDNYLKEAIDTWIDYGIDGIRVDAVKHMSLGWQKNWLSHIYENTGLFVFGEWYTGDTAAEEDMTSFANDSGMSLLDFRFANAIRNLYSNSAYTMQDFYNVLKATESDYEEVNDQVTFIDNHDMSRFSTLVNNNQSAVNQAYALLLTSRGVPTIYYGSEQYDEGTSDPDNRADISSFNQSTIAYQVISKLTNIRKNNQALAYGSTEERWINSDVLIFERKFGSSVALIAVNKGSSSYHIDNLYSSLPSGSYDDQLDSLLSSESISVDNNGVVSSFELDGGEVGVWVYNGDTDTVTIGDVDPSIGIVGNEVTITGSGFGNNTGQVSFGSTVATVTSWSDSLIKVKIPTVSAGDYDITVTGSNGSEDTFSGFEVLTSSQIPVRFIVNSAETSYGENVYIVGNVSELGNWDPDKAIGVFFNSTATIAQYPSWFYDINIPANTQIEYKFIKKNQAGEVVWESGENHTLTTGTTAMTTQVDWQN</sequence>
<evidence type="ECO:0000256" key="11">
    <source>
        <dbReference type="RuleBase" id="RU003615"/>
    </source>
</evidence>
<evidence type="ECO:0000256" key="10">
    <source>
        <dbReference type="ARBA" id="ARBA00032019"/>
    </source>
</evidence>
<evidence type="ECO:0000256" key="12">
    <source>
        <dbReference type="SAM" id="SignalP"/>
    </source>
</evidence>
<dbReference type="Pfam" id="PF01833">
    <property type="entry name" value="TIG"/>
    <property type="match status" value="1"/>
</dbReference>
<gene>
    <name evidence="14" type="ordered locus">GALLO_0757</name>
</gene>
<dbReference type="InterPro" id="IPR014756">
    <property type="entry name" value="Ig_E-set"/>
</dbReference>
<dbReference type="SUPFAM" id="SSF51011">
    <property type="entry name" value="Glycosyl hydrolase domain"/>
    <property type="match status" value="1"/>
</dbReference>
<dbReference type="Gene3D" id="3.20.20.80">
    <property type="entry name" value="Glycosidases"/>
    <property type="match status" value="1"/>
</dbReference>
<protein>
    <recommendedName>
        <fullName evidence="5">Cyclomaltodextrin glucanotransferase</fullName>
        <ecNumber evidence="4">2.4.1.19</ecNumber>
    </recommendedName>
    <alternativeName>
        <fullName evidence="10">Cyclodextrin-glycosyltransferase</fullName>
    </alternativeName>
</protein>
<dbReference type="InterPro" id="IPR006048">
    <property type="entry name" value="A-amylase/branching_C"/>
</dbReference>
<organism evidence="14 15">
    <name type="scientific">Streptococcus gallolyticus (strain UCN34)</name>
    <dbReference type="NCBI Taxonomy" id="637909"/>
    <lineage>
        <taxon>Bacteria</taxon>
        <taxon>Bacillati</taxon>
        <taxon>Bacillota</taxon>
        <taxon>Bacilli</taxon>
        <taxon>Lactobacillales</taxon>
        <taxon>Streptococcaceae</taxon>
        <taxon>Streptococcus</taxon>
    </lineage>
</organism>
<dbReference type="InterPro" id="IPR017853">
    <property type="entry name" value="GH"/>
</dbReference>
<keyword evidence="8" id="KW-0106">Calcium</keyword>
<dbReference type="GO" id="GO:0004556">
    <property type="term" value="F:alpha-amylase activity"/>
    <property type="evidence" value="ECO:0007669"/>
    <property type="project" value="InterPro"/>
</dbReference>
<dbReference type="InterPro" id="IPR013784">
    <property type="entry name" value="Carb-bd-like_fold"/>
</dbReference>
<dbReference type="SMART" id="SM00642">
    <property type="entry name" value="Aamy"/>
    <property type="match status" value="1"/>
</dbReference>
<dbReference type="KEGG" id="sga:GALLO_0757"/>
<accession>A0AA36JX96</accession>
<dbReference type="GO" id="GO:0043895">
    <property type="term" value="F:cyclomaltodextrin glucanotransferase activity"/>
    <property type="evidence" value="ECO:0007669"/>
    <property type="project" value="UniProtKB-EC"/>
</dbReference>
<keyword evidence="6" id="KW-0479">Metal-binding</keyword>
<dbReference type="GO" id="GO:0005975">
    <property type="term" value="P:carbohydrate metabolic process"/>
    <property type="evidence" value="ECO:0007669"/>
    <property type="project" value="InterPro"/>
</dbReference>
<dbReference type="AlphaFoldDB" id="A0AA36JX96"/>